<reference evidence="2" key="1">
    <citation type="submission" date="2022-11" db="UniProtKB">
        <authorList>
            <consortium name="WormBaseParasite"/>
        </authorList>
    </citation>
    <scope>IDENTIFICATION</scope>
</reference>
<proteinExistence type="predicted"/>
<name>A0A914DUX2_9BILA</name>
<evidence type="ECO:0000313" key="1">
    <source>
        <dbReference type="Proteomes" id="UP000887540"/>
    </source>
</evidence>
<evidence type="ECO:0000313" key="2">
    <source>
        <dbReference type="WBParaSite" id="ACRNAN_scaffold4057.g27196.t1"/>
    </source>
</evidence>
<keyword evidence="1" id="KW-1185">Reference proteome</keyword>
<dbReference type="Proteomes" id="UP000887540">
    <property type="component" value="Unplaced"/>
</dbReference>
<organism evidence="1 2">
    <name type="scientific">Acrobeloides nanus</name>
    <dbReference type="NCBI Taxonomy" id="290746"/>
    <lineage>
        <taxon>Eukaryota</taxon>
        <taxon>Metazoa</taxon>
        <taxon>Ecdysozoa</taxon>
        <taxon>Nematoda</taxon>
        <taxon>Chromadorea</taxon>
        <taxon>Rhabditida</taxon>
        <taxon>Tylenchina</taxon>
        <taxon>Cephalobomorpha</taxon>
        <taxon>Cephaloboidea</taxon>
        <taxon>Cephalobidae</taxon>
        <taxon>Acrobeloides</taxon>
    </lineage>
</organism>
<protein>
    <submittedName>
        <fullName evidence="2">Uncharacterized protein</fullName>
    </submittedName>
</protein>
<dbReference type="WBParaSite" id="ACRNAN_scaffold4057.g27196.t1">
    <property type="protein sequence ID" value="ACRNAN_scaffold4057.g27196.t1"/>
    <property type="gene ID" value="ACRNAN_scaffold4057.g27196"/>
</dbReference>
<sequence length="114" mass="12910">MLYAIDAWYLSQHVLKNSIERIKKFAAKLCANDVSPTIGETRLEAHLPASDGEAYPSHAPFHPRPLKLSHNVIALCRREERRRSGRTGHEWELVIPVTSLEAVHGSFLNTVRQT</sequence>
<accession>A0A914DUX2</accession>
<dbReference type="AlphaFoldDB" id="A0A914DUX2"/>